<feature type="compositionally biased region" description="Polar residues" evidence="1">
    <location>
        <begin position="30"/>
        <end position="45"/>
    </location>
</feature>
<dbReference type="InParanoid" id="A0A1V9XA36"/>
<name>A0A1V9XA36_9ACAR</name>
<organism evidence="2 3">
    <name type="scientific">Tropilaelaps mercedesae</name>
    <dbReference type="NCBI Taxonomy" id="418985"/>
    <lineage>
        <taxon>Eukaryota</taxon>
        <taxon>Metazoa</taxon>
        <taxon>Ecdysozoa</taxon>
        <taxon>Arthropoda</taxon>
        <taxon>Chelicerata</taxon>
        <taxon>Arachnida</taxon>
        <taxon>Acari</taxon>
        <taxon>Parasitiformes</taxon>
        <taxon>Mesostigmata</taxon>
        <taxon>Gamasina</taxon>
        <taxon>Dermanyssoidea</taxon>
        <taxon>Laelapidae</taxon>
        <taxon>Tropilaelaps</taxon>
    </lineage>
</organism>
<feature type="compositionally biased region" description="Low complexity" evidence="1">
    <location>
        <begin position="257"/>
        <end position="282"/>
    </location>
</feature>
<proteinExistence type="predicted"/>
<feature type="region of interest" description="Disordered" evidence="1">
    <location>
        <begin position="225"/>
        <end position="301"/>
    </location>
</feature>
<feature type="non-terminal residue" evidence="2">
    <location>
        <position position="1"/>
    </location>
</feature>
<sequence length="357" mass="36624">KKVAGERRPSSSNGQASLQQPQQAKPAHGGSTSPASSVGQSTKSTRPLPPGGSASGNQTPATKTPPASASGATGNQMKTPNFRAVLDRFDRLCGVSLTPPSLADKPVRLEVSGGGGTGTVAMPKLANVQIRNPKKLPAAAPLSPSLSPVGPSRMTPLVAKSSALAQLPADPTRGKISTDLLRRLKEEVDNRCSGAPITQFFKHQQKKPVFTNRKEVAVKFSIRKQGPATPADKEKTCPAADRTSTTPGGPLNCNSSTLARTATTPNTPTTPGAQTSTTTTVVSGGGYIAPPSTATPTKSGAKARTPTAKMAAGSVCAPTAGAVNRCSPVAVRVTSPAVTSVAMRRGRFRRWEACPPV</sequence>
<accession>A0A1V9XA36</accession>
<dbReference type="Proteomes" id="UP000192247">
    <property type="component" value="Unassembled WGS sequence"/>
</dbReference>
<feature type="compositionally biased region" description="Polar residues" evidence="1">
    <location>
        <begin position="55"/>
        <end position="79"/>
    </location>
</feature>
<comment type="caution">
    <text evidence="2">The sequence shown here is derived from an EMBL/GenBank/DDBJ whole genome shotgun (WGS) entry which is preliminary data.</text>
</comment>
<feature type="region of interest" description="Disordered" evidence="1">
    <location>
        <begin position="1"/>
        <end position="79"/>
    </location>
</feature>
<feature type="compositionally biased region" description="Polar residues" evidence="1">
    <location>
        <begin position="10"/>
        <end position="23"/>
    </location>
</feature>
<evidence type="ECO:0000256" key="1">
    <source>
        <dbReference type="SAM" id="MobiDB-lite"/>
    </source>
</evidence>
<dbReference type="EMBL" id="MNPL01017683">
    <property type="protein sequence ID" value="OQR70399.1"/>
    <property type="molecule type" value="Genomic_DNA"/>
</dbReference>
<protein>
    <submittedName>
        <fullName evidence="2">Uncharacterized protein</fullName>
    </submittedName>
</protein>
<evidence type="ECO:0000313" key="3">
    <source>
        <dbReference type="Proteomes" id="UP000192247"/>
    </source>
</evidence>
<gene>
    <name evidence="2" type="ORF">BIW11_04166</name>
</gene>
<dbReference type="AlphaFoldDB" id="A0A1V9XA36"/>
<reference evidence="2 3" key="1">
    <citation type="journal article" date="2017" name="Gigascience">
        <title>Draft genome of the honey bee ectoparasitic mite, Tropilaelaps mercedesae, is shaped by the parasitic life history.</title>
        <authorList>
            <person name="Dong X."/>
            <person name="Armstrong S.D."/>
            <person name="Xia D."/>
            <person name="Makepeace B.L."/>
            <person name="Darby A.C."/>
            <person name="Kadowaki T."/>
        </authorList>
    </citation>
    <scope>NUCLEOTIDE SEQUENCE [LARGE SCALE GENOMIC DNA]</scope>
    <source>
        <strain evidence="2">Wuxi-XJTLU</strain>
    </source>
</reference>
<evidence type="ECO:0000313" key="2">
    <source>
        <dbReference type="EMBL" id="OQR70399.1"/>
    </source>
</evidence>
<keyword evidence="3" id="KW-1185">Reference proteome</keyword>
<feature type="compositionally biased region" description="Polar residues" evidence="1">
    <location>
        <begin position="242"/>
        <end position="256"/>
    </location>
</feature>